<dbReference type="AlphaFoldDB" id="A0A0P7AW78"/>
<accession>A0A0P7AW78</accession>
<name>A0A0P7AW78_9FLAO</name>
<organism evidence="1 2">
    <name type="scientific">Croceitalea dokdonensis DOKDO 023</name>
    <dbReference type="NCBI Taxonomy" id="1300341"/>
    <lineage>
        <taxon>Bacteria</taxon>
        <taxon>Pseudomonadati</taxon>
        <taxon>Bacteroidota</taxon>
        <taxon>Flavobacteriia</taxon>
        <taxon>Flavobacteriales</taxon>
        <taxon>Flavobacteriaceae</taxon>
        <taxon>Croceitalea</taxon>
    </lineage>
</organism>
<evidence type="ECO:0000313" key="2">
    <source>
        <dbReference type="Proteomes" id="UP000050280"/>
    </source>
</evidence>
<reference evidence="1 2" key="1">
    <citation type="submission" date="2015-09" db="EMBL/GenBank/DDBJ databases">
        <title>Genome sequence of the marine flavobacterium Croceitalea dokdonensis DOKDO 023 that contains proton- and sodium-pumping rhodopsins.</title>
        <authorList>
            <person name="Kwon S.-K."/>
            <person name="Lee H.K."/>
            <person name="Kwak M.-J."/>
            <person name="Kim J.F."/>
        </authorList>
    </citation>
    <scope>NUCLEOTIDE SEQUENCE [LARGE SCALE GENOMIC DNA]</scope>
    <source>
        <strain evidence="1 2">DOKDO 023</strain>
    </source>
</reference>
<dbReference type="EMBL" id="LDJX01000003">
    <property type="protein sequence ID" value="KPM32208.1"/>
    <property type="molecule type" value="Genomic_DNA"/>
</dbReference>
<sequence>MNYGANITMSEKTHAIDGSKIRANIWAFYPYQMECKNILFM</sequence>
<gene>
    <name evidence="1" type="ORF">I595_1857</name>
</gene>
<evidence type="ECO:0000313" key="1">
    <source>
        <dbReference type="EMBL" id="KPM32208.1"/>
    </source>
</evidence>
<comment type="caution">
    <text evidence="1">The sequence shown here is derived from an EMBL/GenBank/DDBJ whole genome shotgun (WGS) entry which is preliminary data.</text>
</comment>
<dbReference type="Proteomes" id="UP000050280">
    <property type="component" value="Unassembled WGS sequence"/>
</dbReference>
<proteinExistence type="predicted"/>
<protein>
    <submittedName>
        <fullName evidence="1">Uncharacterized protein</fullName>
    </submittedName>
</protein>
<keyword evidence="2" id="KW-1185">Reference proteome</keyword>